<feature type="domain" description="Reverse transcriptase" evidence="1">
    <location>
        <begin position="15"/>
        <end position="127"/>
    </location>
</feature>
<sequence>MLLLKIAISSFFFFFFFHFGHLLATINHTIISLIPKVKIPSDVTQYRPISLYNTLYKIVSEVLVNKLKPFLSKCIYKSQSAFISGKQILDNVMIAHEYMHYLYGKRKRKQEFITLKLDMSKAYDRVK</sequence>
<organism evidence="2 3">
    <name type="scientific">Cinchona calisaya</name>
    <dbReference type="NCBI Taxonomy" id="153742"/>
    <lineage>
        <taxon>Eukaryota</taxon>
        <taxon>Viridiplantae</taxon>
        <taxon>Streptophyta</taxon>
        <taxon>Embryophyta</taxon>
        <taxon>Tracheophyta</taxon>
        <taxon>Spermatophyta</taxon>
        <taxon>Magnoliopsida</taxon>
        <taxon>eudicotyledons</taxon>
        <taxon>Gunneridae</taxon>
        <taxon>Pentapetalae</taxon>
        <taxon>asterids</taxon>
        <taxon>lamiids</taxon>
        <taxon>Gentianales</taxon>
        <taxon>Rubiaceae</taxon>
        <taxon>Cinchonoideae</taxon>
        <taxon>Cinchoneae</taxon>
        <taxon>Cinchona</taxon>
    </lineage>
</organism>
<gene>
    <name evidence="2" type="ORF">ACH5RR_028975</name>
</gene>
<dbReference type="PANTHER" id="PTHR46890:SF48">
    <property type="entry name" value="RNA-DIRECTED DNA POLYMERASE"/>
    <property type="match status" value="1"/>
</dbReference>
<accession>A0ABD2YTU3</accession>
<dbReference type="Proteomes" id="UP001630127">
    <property type="component" value="Unassembled WGS sequence"/>
</dbReference>
<dbReference type="InterPro" id="IPR000477">
    <property type="entry name" value="RT_dom"/>
</dbReference>
<dbReference type="EMBL" id="JBJUIK010000012">
    <property type="protein sequence ID" value="KAL3509574.1"/>
    <property type="molecule type" value="Genomic_DNA"/>
</dbReference>
<dbReference type="PANTHER" id="PTHR46890">
    <property type="entry name" value="NON-LTR RETROLELEMENT REVERSE TRANSCRIPTASE-LIKE PROTEIN-RELATED"/>
    <property type="match status" value="1"/>
</dbReference>
<proteinExistence type="predicted"/>
<dbReference type="Pfam" id="PF00078">
    <property type="entry name" value="RVT_1"/>
    <property type="match status" value="1"/>
</dbReference>
<evidence type="ECO:0000259" key="1">
    <source>
        <dbReference type="PROSITE" id="PS50878"/>
    </source>
</evidence>
<dbReference type="AlphaFoldDB" id="A0ABD2YTU3"/>
<reference evidence="2 3" key="1">
    <citation type="submission" date="2024-11" db="EMBL/GenBank/DDBJ databases">
        <title>A near-complete genome assembly of Cinchona calisaya.</title>
        <authorList>
            <person name="Lian D.C."/>
            <person name="Zhao X.W."/>
            <person name="Wei L."/>
        </authorList>
    </citation>
    <scope>NUCLEOTIDE SEQUENCE [LARGE SCALE GENOMIC DNA]</scope>
    <source>
        <tissue evidence="2">Nenye</tissue>
    </source>
</reference>
<comment type="caution">
    <text evidence="2">The sequence shown here is derived from an EMBL/GenBank/DDBJ whole genome shotgun (WGS) entry which is preliminary data.</text>
</comment>
<keyword evidence="3" id="KW-1185">Reference proteome</keyword>
<evidence type="ECO:0000313" key="3">
    <source>
        <dbReference type="Proteomes" id="UP001630127"/>
    </source>
</evidence>
<dbReference type="PROSITE" id="PS50878">
    <property type="entry name" value="RT_POL"/>
    <property type="match status" value="1"/>
</dbReference>
<evidence type="ECO:0000313" key="2">
    <source>
        <dbReference type="EMBL" id="KAL3509574.1"/>
    </source>
</evidence>
<protein>
    <recommendedName>
        <fullName evidence="1">Reverse transcriptase domain-containing protein</fullName>
    </recommendedName>
</protein>
<dbReference type="InterPro" id="IPR052343">
    <property type="entry name" value="Retrotransposon-Effector_Assoc"/>
</dbReference>
<name>A0ABD2YTU3_9GENT</name>